<keyword evidence="5" id="KW-0547">Nucleotide-binding</keyword>
<evidence type="ECO:0000256" key="5">
    <source>
        <dbReference type="ARBA" id="ARBA00022741"/>
    </source>
</evidence>
<dbReference type="SMART" id="SM00382">
    <property type="entry name" value="AAA"/>
    <property type="match status" value="1"/>
</dbReference>
<dbReference type="InterPro" id="IPR017871">
    <property type="entry name" value="ABC_transporter-like_CS"/>
</dbReference>
<gene>
    <name evidence="10" type="ORF">OH818_08930</name>
</gene>
<accession>A0ABY7C4R8</accession>
<evidence type="ECO:0000256" key="1">
    <source>
        <dbReference type="ARBA" id="ARBA00005417"/>
    </source>
</evidence>
<proteinExistence type="inferred from homology"/>
<evidence type="ECO:0000256" key="6">
    <source>
        <dbReference type="ARBA" id="ARBA00022840"/>
    </source>
</evidence>
<comment type="similarity">
    <text evidence="1">Belongs to the ABC transporter superfamily.</text>
</comment>
<evidence type="ECO:0000256" key="8">
    <source>
        <dbReference type="ARBA" id="ARBA00023136"/>
    </source>
</evidence>
<evidence type="ECO:0000256" key="2">
    <source>
        <dbReference type="ARBA" id="ARBA00022448"/>
    </source>
</evidence>
<keyword evidence="7" id="KW-1278">Translocase</keyword>
<dbReference type="RefSeq" id="WP_268882669.1">
    <property type="nucleotide sequence ID" value="NZ_CP114029.1"/>
</dbReference>
<evidence type="ECO:0000313" key="11">
    <source>
        <dbReference type="Proteomes" id="UP001164020"/>
    </source>
</evidence>
<dbReference type="PANTHER" id="PTHR42781">
    <property type="entry name" value="SPERMIDINE/PUTRESCINE IMPORT ATP-BINDING PROTEIN POTA"/>
    <property type="match status" value="1"/>
</dbReference>
<sequence>METDIEQPGASTGGAPSALRLKDIRFAHGGTEFRFDLTVDSGEWLALIGPSGAGKSTLLDLAAGFLHPVSGRALMAGEDVTRLAPAERPLSMLFQENNLFAQLDAFRNVALGIAPRLRVSKDQRRQIEAALSAVGLEGYSKRRPAEMSGGERQRVALARAFLQRRPLILLDEPFAALGPALRRDMLALLAELRKREGEPPAAIVMVTHHPEDAAPYADRVAYLEAGEIAAIGPTARMLSGKMDERVAHYLGLRQRQA</sequence>
<evidence type="ECO:0000256" key="4">
    <source>
        <dbReference type="ARBA" id="ARBA00022519"/>
    </source>
</evidence>
<keyword evidence="4" id="KW-0997">Cell inner membrane</keyword>
<dbReference type="GO" id="GO:0005524">
    <property type="term" value="F:ATP binding"/>
    <property type="evidence" value="ECO:0007669"/>
    <property type="project" value="UniProtKB-KW"/>
</dbReference>
<evidence type="ECO:0000313" key="10">
    <source>
        <dbReference type="EMBL" id="WAP70206.1"/>
    </source>
</evidence>
<dbReference type="PROSITE" id="PS00211">
    <property type="entry name" value="ABC_TRANSPORTER_1"/>
    <property type="match status" value="1"/>
</dbReference>
<evidence type="ECO:0000256" key="3">
    <source>
        <dbReference type="ARBA" id="ARBA00022475"/>
    </source>
</evidence>
<keyword evidence="6 10" id="KW-0067">ATP-binding</keyword>
<keyword evidence="3" id="KW-1003">Cell membrane</keyword>
<dbReference type="PROSITE" id="PS50893">
    <property type="entry name" value="ABC_TRANSPORTER_2"/>
    <property type="match status" value="1"/>
</dbReference>
<keyword evidence="11" id="KW-1185">Reference proteome</keyword>
<dbReference type="EMBL" id="CP114029">
    <property type="protein sequence ID" value="WAP70206.1"/>
    <property type="molecule type" value="Genomic_DNA"/>
</dbReference>
<organism evidence="10 11">
    <name type="scientific">Jiella pelagia</name>
    <dbReference type="NCBI Taxonomy" id="2986949"/>
    <lineage>
        <taxon>Bacteria</taxon>
        <taxon>Pseudomonadati</taxon>
        <taxon>Pseudomonadota</taxon>
        <taxon>Alphaproteobacteria</taxon>
        <taxon>Hyphomicrobiales</taxon>
        <taxon>Aurantimonadaceae</taxon>
        <taxon>Jiella</taxon>
    </lineage>
</organism>
<name>A0ABY7C4R8_9HYPH</name>
<evidence type="ECO:0000259" key="9">
    <source>
        <dbReference type="PROSITE" id="PS50893"/>
    </source>
</evidence>
<dbReference type="InterPro" id="IPR050093">
    <property type="entry name" value="ABC_SmlMolc_Importer"/>
</dbReference>
<dbReference type="Pfam" id="PF00005">
    <property type="entry name" value="ABC_tran"/>
    <property type="match status" value="1"/>
</dbReference>
<dbReference type="SUPFAM" id="SSF52540">
    <property type="entry name" value="P-loop containing nucleoside triphosphate hydrolases"/>
    <property type="match status" value="1"/>
</dbReference>
<dbReference type="Proteomes" id="UP001164020">
    <property type="component" value="Chromosome"/>
</dbReference>
<keyword evidence="8" id="KW-0472">Membrane</keyword>
<dbReference type="Gene3D" id="3.40.50.300">
    <property type="entry name" value="P-loop containing nucleotide triphosphate hydrolases"/>
    <property type="match status" value="1"/>
</dbReference>
<reference evidence="10" key="1">
    <citation type="submission" date="2022-12" db="EMBL/GenBank/DDBJ databases">
        <title>Jiella pelagia sp. nov., isolated from phosphonate enriched culture of Northwest Pacific surface seawater.</title>
        <authorList>
            <person name="Shin D.Y."/>
            <person name="Hwang C.Y."/>
        </authorList>
    </citation>
    <scope>NUCLEOTIDE SEQUENCE</scope>
    <source>
        <strain evidence="10">HL-NP1</strain>
    </source>
</reference>
<dbReference type="PANTHER" id="PTHR42781:SF1">
    <property type="entry name" value="THIAMINE IMPORT ATP-BINDING PROTEIN THIQ"/>
    <property type="match status" value="1"/>
</dbReference>
<keyword evidence="2" id="KW-0813">Transport</keyword>
<feature type="domain" description="ABC transporter" evidence="9">
    <location>
        <begin position="19"/>
        <end position="250"/>
    </location>
</feature>
<dbReference type="InterPro" id="IPR027417">
    <property type="entry name" value="P-loop_NTPase"/>
</dbReference>
<evidence type="ECO:0000256" key="7">
    <source>
        <dbReference type="ARBA" id="ARBA00022967"/>
    </source>
</evidence>
<dbReference type="InterPro" id="IPR003439">
    <property type="entry name" value="ABC_transporter-like_ATP-bd"/>
</dbReference>
<dbReference type="InterPro" id="IPR003593">
    <property type="entry name" value="AAA+_ATPase"/>
</dbReference>
<protein>
    <submittedName>
        <fullName evidence="10">ATP-binding cassette domain-containing protein</fullName>
    </submittedName>
</protein>